<dbReference type="GO" id="GO:0020037">
    <property type="term" value="F:heme binding"/>
    <property type="evidence" value="ECO:0007669"/>
    <property type="project" value="InterPro"/>
</dbReference>
<keyword evidence="3 16" id="KW-0813">Transport</keyword>
<evidence type="ECO:0000256" key="4">
    <source>
        <dbReference type="ARBA" id="ARBA00022617"/>
    </source>
</evidence>
<dbReference type="InterPro" id="IPR009056">
    <property type="entry name" value="Cyt_c-like_dom"/>
</dbReference>
<dbReference type="Gene3D" id="1.10.760.10">
    <property type="entry name" value="Cytochrome c-like domain"/>
    <property type="match status" value="1"/>
</dbReference>
<organism evidence="22 23">
    <name type="scientific">Geomonas terrae</name>
    <dbReference type="NCBI Taxonomy" id="2562681"/>
    <lineage>
        <taxon>Bacteria</taxon>
        <taxon>Pseudomonadati</taxon>
        <taxon>Thermodesulfobacteriota</taxon>
        <taxon>Desulfuromonadia</taxon>
        <taxon>Geobacterales</taxon>
        <taxon>Geobacteraceae</taxon>
        <taxon>Geomonas</taxon>
    </lineage>
</organism>
<evidence type="ECO:0000259" key="20">
    <source>
        <dbReference type="PROSITE" id="PS50999"/>
    </source>
</evidence>
<keyword evidence="8" id="KW-1278">Translocase</keyword>
<accession>A0A4S1CN13</accession>
<dbReference type="PRINTS" id="PR01166">
    <property type="entry name" value="CYCOXIDASEII"/>
</dbReference>
<keyword evidence="22" id="KW-0560">Oxidoreductase</keyword>
<proteinExistence type="inferred from homology"/>
<keyword evidence="10 18" id="KW-1133">Transmembrane helix</keyword>
<dbReference type="PANTHER" id="PTHR22888">
    <property type="entry name" value="CYTOCHROME C OXIDASE, SUBUNIT II"/>
    <property type="match status" value="1"/>
</dbReference>
<dbReference type="PROSITE" id="PS00078">
    <property type="entry name" value="COX2"/>
    <property type="match status" value="1"/>
</dbReference>
<evidence type="ECO:0000313" key="23">
    <source>
        <dbReference type="Proteomes" id="UP000306416"/>
    </source>
</evidence>
<keyword evidence="11 15" id="KW-0408">Iron</keyword>
<dbReference type="Gene3D" id="2.60.40.420">
    <property type="entry name" value="Cupredoxins - blue copper proteins"/>
    <property type="match status" value="1"/>
</dbReference>
<evidence type="ECO:0000256" key="1">
    <source>
        <dbReference type="ARBA" id="ARBA00004141"/>
    </source>
</evidence>
<keyword evidence="23" id="KW-1185">Reference proteome</keyword>
<dbReference type="InterPro" id="IPR036257">
    <property type="entry name" value="Cyt_c_oxidase_su2_TM_sf"/>
</dbReference>
<dbReference type="GO" id="GO:0005507">
    <property type="term" value="F:copper ion binding"/>
    <property type="evidence" value="ECO:0007669"/>
    <property type="project" value="InterPro"/>
</dbReference>
<evidence type="ECO:0000256" key="8">
    <source>
        <dbReference type="ARBA" id="ARBA00022967"/>
    </source>
</evidence>
<comment type="cofactor">
    <cofactor evidence="17">
        <name>Cu cation</name>
        <dbReference type="ChEBI" id="CHEBI:23378"/>
    </cofactor>
    <text evidence="17">Binds a copper A center.</text>
</comment>
<dbReference type="GO" id="GO:0042773">
    <property type="term" value="P:ATP synthesis coupled electron transport"/>
    <property type="evidence" value="ECO:0007669"/>
    <property type="project" value="TreeGrafter"/>
</dbReference>
<evidence type="ECO:0000256" key="18">
    <source>
        <dbReference type="SAM" id="Phobius"/>
    </source>
</evidence>
<dbReference type="Pfam" id="PF02790">
    <property type="entry name" value="COX2_TM"/>
    <property type="match status" value="1"/>
</dbReference>
<feature type="transmembrane region" description="Helical" evidence="18">
    <location>
        <begin position="58"/>
        <end position="79"/>
    </location>
</feature>
<keyword evidence="9 16" id="KW-0249">Electron transport</keyword>
<dbReference type="EC" id="7.1.1.9" evidence="17"/>
<dbReference type="InterPro" id="IPR045187">
    <property type="entry name" value="CcO_II"/>
</dbReference>
<comment type="function">
    <text evidence="14 17">Subunits I and II form the functional core of the enzyme complex. Electrons originating in cytochrome c are transferred via heme a and Cu(A) to the binuclear center formed by heme a3 and Cu(B).</text>
</comment>
<protein>
    <recommendedName>
        <fullName evidence="17">Cytochrome c oxidase subunit 2</fullName>
        <ecNumber evidence="17">7.1.1.9</ecNumber>
    </recommendedName>
</protein>
<keyword evidence="6 16" id="KW-0812">Transmembrane</keyword>
<dbReference type="PROSITE" id="PS50857">
    <property type="entry name" value="COX2_CUA"/>
    <property type="match status" value="1"/>
</dbReference>
<feature type="domain" description="Cytochrome oxidase subunit II transmembrane region profile" evidence="20">
    <location>
        <begin position="1"/>
        <end position="89"/>
    </location>
</feature>
<dbReference type="InterPro" id="IPR036909">
    <property type="entry name" value="Cyt_c-like_dom_sf"/>
</dbReference>
<dbReference type="InterPro" id="IPR011759">
    <property type="entry name" value="Cyt_c_oxidase_su2_TM_dom"/>
</dbReference>
<sequence>MENQLLTTTQAVDPVFMFLFGACLVLLVGITATMIFFVVRYRRSKNPEPTSQVSGSPLLEVIWTLLPTILVMGMFYYGWTSYLSLRTVPKNAMQVKAEARMWSWDFIYQNGKHSPKLVVPVGRPVQVNLESEDVIHGFYVPAFRIKRDVVPGMKNHVWFVASSPGSYDLFCSQYCGTGHSAMITTVEAVPADKFEAWLNEKAAEGGAAKGKALLESHGCLGCHSLDGSTKVGPTFKGLYGSQVKVTRGGKAETVKADEAYLRESILNPGAAIVEGFPPIMPKSDIPEGDLKVMVEFLEGEK</sequence>
<dbReference type="InterPro" id="IPR002429">
    <property type="entry name" value="CcO_II-like_C"/>
</dbReference>
<comment type="caution">
    <text evidence="22">The sequence shown here is derived from an EMBL/GenBank/DDBJ whole genome shotgun (WGS) entry which is preliminary data.</text>
</comment>
<dbReference type="Proteomes" id="UP000306416">
    <property type="component" value="Unassembled WGS sequence"/>
</dbReference>
<evidence type="ECO:0000256" key="6">
    <source>
        <dbReference type="ARBA" id="ARBA00022692"/>
    </source>
</evidence>
<evidence type="ECO:0000256" key="10">
    <source>
        <dbReference type="ARBA" id="ARBA00022989"/>
    </source>
</evidence>
<dbReference type="InterPro" id="IPR001505">
    <property type="entry name" value="Copper_CuA"/>
</dbReference>
<dbReference type="Pfam" id="PF00116">
    <property type="entry name" value="COX2"/>
    <property type="match status" value="1"/>
</dbReference>
<dbReference type="NCBIfam" id="TIGR02866">
    <property type="entry name" value="CoxB"/>
    <property type="match status" value="1"/>
</dbReference>
<reference evidence="22 23" key="1">
    <citation type="submission" date="2019-04" db="EMBL/GenBank/DDBJ databases">
        <title>Geobacter oryzae sp. nov., ferric-reducing bacteria isolated from paddy soil.</title>
        <authorList>
            <person name="Xu Z."/>
            <person name="Masuda Y."/>
            <person name="Itoh H."/>
            <person name="Senoo K."/>
        </authorList>
    </citation>
    <scope>NUCLEOTIDE SEQUENCE [LARGE SCALE GENOMIC DNA]</scope>
    <source>
        <strain evidence="22 23">Red111</strain>
    </source>
</reference>
<feature type="transmembrane region" description="Helical" evidence="18">
    <location>
        <begin position="15"/>
        <end position="38"/>
    </location>
</feature>
<dbReference type="InterPro" id="IPR008972">
    <property type="entry name" value="Cupredoxin"/>
</dbReference>
<dbReference type="CDD" id="cd13915">
    <property type="entry name" value="CuRO_HCO_II_like_2"/>
    <property type="match status" value="1"/>
</dbReference>
<evidence type="ECO:0000256" key="5">
    <source>
        <dbReference type="ARBA" id="ARBA00022660"/>
    </source>
</evidence>
<keyword evidence="5 16" id="KW-0679">Respiratory chain</keyword>
<name>A0A4S1CN13_9BACT</name>
<gene>
    <name evidence="22" type="primary">coxB</name>
    <name evidence="22" type="ORF">E4633_04355</name>
</gene>
<evidence type="ECO:0000256" key="2">
    <source>
        <dbReference type="ARBA" id="ARBA00007866"/>
    </source>
</evidence>
<dbReference type="AlphaFoldDB" id="A0A4S1CN13"/>
<evidence type="ECO:0000256" key="13">
    <source>
        <dbReference type="ARBA" id="ARBA00023136"/>
    </source>
</evidence>
<evidence type="ECO:0000313" key="22">
    <source>
        <dbReference type="EMBL" id="TGU74700.1"/>
    </source>
</evidence>
<comment type="similarity">
    <text evidence="2 16">Belongs to the cytochrome c oxidase subunit 2 family.</text>
</comment>
<comment type="subcellular location">
    <subcellularLocation>
        <location evidence="16">Cell membrane</location>
        <topology evidence="16">Multi-pass membrane protein</topology>
    </subcellularLocation>
    <subcellularLocation>
        <location evidence="1">Membrane</location>
        <topology evidence="1">Multi-pass membrane protein</topology>
    </subcellularLocation>
</comment>
<dbReference type="InterPro" id="IPR014222">
    <property type="entry name" value="Cyt_c_oxidase_su2"/>
</dbReference>
<dbReference type="GO" id="GO:0016491">
    <property type="term" value="F:oxidoreductase activity"/>
    <property type="evidence" value="ECO:0007669"/>
    <property type="project" value="UniProtKB-KW"/>
</dbReference>
<evidence type="ECO:0000259" key="21">
    <source>
        <dbReference type="PROSITE" id="PS51007"/>
    </source>
</evidence>
<evidence type="ECO:0000259" key="19">
    <source>
        <dbReference type="PROSITE" id="PS50857"/>
    </source>
</evidence>
<evidence type="ECO:0000256" key="16">
    <source>
        <dbReference type="RuleBase" id="RU000456"/>
    </source>
</evidence>
<dbReference type="GO" id="GO:0005886">
    <property type="term" value="C:plasma membrane"/>
    <property type="evidence" value="ECO:0007669"/>
    <property type="project" value="UniProtKB-SubCell"/>
</dbReference>
<feature type="domain" description="Cytochrome c" evidence="21">
    <location>
        <begin position="205"/>
        <end position="301"/>
    </location>
</feature>
<dbReference type="PANTHER" id="PTHR22888:SF9">
    <property type="entry name" value="CYTOCHROME C OXIDASE SUBUNIT 2"/>
    <property type="match status" value="1"/>
</dbReference>
<dbReference type="PROSITE" id="PS51007">
    <property type="entry name" value="CYTC"/>
    <property type="match status" value="1"/>
</dbReference>
<evidence type="ECO:0000256" key="11">
    <source>
        <dbReference type="ARBA" id="ARBA00023004"/>
    </source>
</evidence>
<evidence type="ECO:0000256" key="12">
    <source>
        <dbReference type="ARBA" id="ARBA00023008"/>
    </source>
</evidence>
<feature type="domain" description="Cytochrome oxidase subunit II copper A binding" evidence="19">
    <location>
        <begin position="90"/>
        <end position="200"/>
    </location>
</feature>
<comment type="catalytic activity">
    <reaction evidence="17">
        <text>4 Fe(II)-[cytochrome c] + O2 + 8 H(+)(in) = 4 Fe(III)-[cytochrome c] + 2 H2O + 4 H(+)(out)</text>
        <dbReference type="Rhea" id="RHEA:11436"/>
        <dbReference type="Rhea" id="RHEA-COMP:10350"/>
        <dbReference type="Rhea" id="RHEA-COMP:14399"/>
        <dbReference type="ChEBI" id="CHEBI:15377"/>
        <dbReference type="ChEBI" id="CHEBI:15378"/>
        <dbReference type="ChEBI" id="CHEBI:15379"/>
        <dbReference type="ChEBI" id="CHEBI:29033"/>
        <dbReference type="ChEBI" id="CHEBI:29034"/>
        <dbReference type="EC" id="7.1.1.9"/>
    </reaction>
</comment>
<dbReference type="SUPFAM" id="SSF49503">
    <property type="entry name" value="Cupredoxins"/>
    <property type="match status" value="1"/>
</dbReference>
<dbReference type="EMBL" id="SRSC01000001">
    <property type="protein sequence ID" value="TGU74700.1"/>
    <property type="molecule type" value="Genomic_DNA"/>
</dbReference>
<dbReference type="SUPFAM" id="SSF81464">
    <property type="entry name" value="Cytochrome c oxidase subunit II-like, transmembrane region"/>
    <property type="match status" value="1"/>
</dbReference>
<evidence type="ECO:0000256" key="17">
    <source>
        <dbReference type="RuleBase" id="RU004024"/>
    </source>
</evidence>
<keyword evidence="4 15" id="KW-0349">Heme</keyword>
<dbReference type="PROSITE" id="PS50999">
    <property type="entry name" value="COX2_TM"/>
    <property type="match status" value="1"/>
</dbReference>
<keyword evidence="12 17" id="KW-0186">Copper</keyword>
<evidence type="ECO:0000256" key="14">
    <source>
        <dbReference type="ARBA" id="ARBA00024688"/>
    </source>
</evidence>
<evidence type="ECO:0000256" key="7">
    <source>
        <dbReference type="ARBA" id="ARBA00022723"/>
    </source>
</evidence>
<evidence type="ECO:0000256" key="15">
    <source>
        <dbReference type="PROSITE-ProRule" id="PRU00433"/>
    </source>
</evidence>
<keyword evidence="13 18" id="KW-0472">Membrane</keyword>
<dbReference type="GO" id="GO:0004129">
    <property type="term" value="F:cytochrome-c oxidase activity"/>
    <property type="evidence" value="ECO:0007669"/>
    <property type="project" value="UniProtKB-EC"/>
</dbReference>
<evidence type="ECO:0000256" key="3">
    <source>
        <dbReference type="ARBA" id="ARBA00022448"/>
    </source>
</evidence>
<keyword evidence="7 15" id="KW-0479">Metal-binding</keyword>
<dbReference type="RefSeq" id="WP_135869026.1">
    <property type="nucleotide sequence ID" value="NZ_SRSC01000001.1"/>
</dbReference>
<dbReference type="Gene3D" id="1.10.287.90">
    <property type="match status" value="1"/>
</dbReference>
<evidence type="ECO:0000256" key="9">
    <source>
        <dbReference type="ARBA" id="ARBA00022982"/>
    </source>
</evidence>